<protein>
    <submittedName>
        <fullName evidence="1">Uncharacterized protein</fullName>
    </submittedName>
</protein>
<dbReference type="EMBL" id="MFZG01000017">
    <property type="protein sequence ID" value="OGK16812.1"/>
    <property type="molecule type" value="Genomic_DNA"/>
</dbReference>
<gene>
    <name evidence="1" type="ORF">A2774_05390</name>
</gene>
<dbReference type="Proteomes" id="UP000177208">
    <property type="component" value="Unassembled WGS sequence"/>
</dbReference>
<organism evidence="1 2">
    <name type="scientific">Candidatus Roizmanbacteria bacterium RIFCSPHIGHO2_01_FULL_39_12c</name>
    <dbReference type="NCBI Taxonomy" id="1802031"/>
    <lineage>
        <taxon>Bacteria</taxon>
        <taxon>Candidatus Roizmaniibacteriota</taxon>
    </lineage>
</organism>
<accession>A0A1F7GE48</accession>
<comment type="caution">
    <text evidence="1">The sequence shown here is derived from an EMBL/GenBank/DDBJ whole genome shotgun (WGS) entry which is preliminary data.</text>
</comment>
<reference evidence="1 2" key="1">
    <citation type="journal article" date="2016" name="Nat. Commun.">
        <title>Thousands of microbial genomes shed light on interconnected biogeochemical processes in an aquifer system.</title>
        <authorList>
            <person name="Anantharaman K."/>
            <person name="Brown C.T."/>
            <person name="Hug L.A."/>
            <person name="Sharon I."/>
            <person name="Castelle C.J."/>
            <person name="Probst A.J."/>
            <person name="Thomas B.C."/>
            <person name="Singh A."/>
            <person name="Wilkins M.J."/>
            <person name="Karaoz U."/>
            <person name="Brodie E.L."/>
            <person name="Williams K.H."/>
            <person name="Hubbard S.S."/>
            <person name="Banfield J.F."/>
        </authorList>
    </citation>
    <scope>NUCLEOTIDE SEQUENCE [LARGE SCALE GENOMIC DNA]</scope>
</reference>
<proteinExistence type="predicted"/>
<sequence length="293" mass="32744">MENGEPTGNQHQKITRRDALKLAGFITGSFLAPPGIPGTVSELQRIRRISQGPPQIDNTRLSIWNKPKEAAENPPPFIVEEFSPPSPSAADTTAEEYLTYMTGRGPEDKYRIDARKNAPNCFGFVITAAYLLAKERKGESPPILRIPESQLDNFVPNDQIRNQLKEGEKSIEDMLREYFDRKFWASIFAGLDFKYLFDSKNSFTEGTIATFHYPWGGRDLAHAIVYFGAGIDSDGRLIHYWLQGYRDSIGPEIREAANQGGKGGPYRFIGPAYLDEKISGKQMGGVEGVYVSL</sequence>
<dbReference type="AlphaFoldDB" id="A0A1F7GE48"/>
<name>A0A1F7GE48_9BACT</name>
<evidence type="ECO:0000313" key="1">
    <source>
        <dbReference type="EMBL" id="OGK16812.1"/>
    </source>
</evidence>
<evidence type="ECO:0000313" key="2">
    <source>
        <dbReference type="Proteomes" id="UP000177208"/>
    </source>
</evidence>